<evidence type="ECO:0000313" key="3">
    <source>
        <dbReference type="Proteomes" id="UP000614334"/>
    </source>
</evidence>
<feature type="compositionally biased region" description="Low complexity" evidence="1">
    <location>
        <begin position="97"/>
        <end position="106"/>
    </location>
</feature>
<organism evidence="2 3">
    <name type="scientific">Rhizoctonia solani</name>
    <dbReference type="NCBI Taxonomy" id="456999"/>
    <lineage>
        <taxon>Eukaryota</taxon>
        <taxon>Fungi</taxon>
        <taxon>Dikarya</taxon>
        <taxon>Basidiomycota</taxon>
        <taxon>Agaricomycotina</taxon>
        <taxon>Agaricomycetes</taxon>
        <taxon>Cantharellales</taxon>
        <taxon>Ceratobasidiaceae</taxon>
        <taxon>Rhizoctonia</taxon>
    </lineage>
</organism>
<dbReference type="AlphaFoldDB" id="A0A8H7I4D5"/>
<proteinExistence type="predicted"/>
<feature type="region of interest" description="Disordered" evidence="1">
    <location>
        <begin position="1"/>
        <end position="130"/>
    </location>
</feature>
<reference evidence="2" key="1">
    <citation type="submission" date="2020-09" db="EMBL/GenBank/DDBJ databases">
        <title>Comparative genome analyses of four rice-infecting Rhizoctonia solani isolates reveal extensive enrichment of homogalacturonan modification genes.</title>
        <authorList>
            <person name="Lee D.-Y."/>
            <person name="Jeon J."/>
            <person name="Kim K.-T."/>
            <person name="Cheong K."/>
            <person name="Song H."/>
            <person name="Choi G."/>
            <person name="Ko J."/>
            <person name="Opiyo S.O."/>
            <person name="Zuo S."/>
            <person name="Madhav S."/>
            <person name="Lee Y.-H."/>
            <person name="Wang G.-L."/>
        </authorList>
    </citation>
    <scope>NUCLEOTIDE SEQUENCE</scope>
    <source>
        <strain evidence="2">AG1-IA B2</strain>
    </source>
</reference>
<evidence type="ECO:0000313" key="2">
    <source>
        <dbReference type="EMBL" id="KAF8750485.1"/>
    </source>
</evidence>
<sequence length="130" mass="13912">MENISQAIDSVKDGLSQLQHTQGPLTPEDQKPPAVEETPWAAPKAKPIGKASFSLGGPAPIISTGAPGATPLPSSTHTLPPPSLQDWLQPHKDLHQHLSSPQRSLQPPLPYGWTTQMPSKAKLAWRPNNG</sequence>
<dbReference type="Proteomes" id="UP000614334">
    <property type="component" value="Unassembled WGS sequence"/>
</dbReference>
<name>A0A8H7I4D5_9AGAM</name>
<evidence type="ECO:0000256" key="1">
    <source>
        <dbReference type="SAM" id="MobiDB-lite"/>
    </source>
</evidence>
<comment type="caution">
    <text evidence="2">The sequence shown here is derived from an EMBL/GenBank/DDBJ whole genome shotgun (WGS) entry which is preliminary data.</text>
</comment>
<gene>
    <name evidence="2" type="ORF">RHS01_09208</name>
</gene>
<dbReference type="EMBL" id="JACYCF010000020">
    <property type="protein sequence ID" value="KAF8750485.1"/>
    <property type="molecule type" value="Genomic_DNA"/>
</dbReference>
<protein>
    <submittedName>
        <fullName evidence="2">Uncharacterized protein</fullName>
    </submittedName>
</protein>
<accession>A0A8H7I4D5</accession>